<accession>A0ABQ2L257</accession>
<keyword evidence="5" id="KW-0963">Cytoplasm</keyword>
<dbReference type="InterPro" id="IPR002317">
    <property type="entry name" value="Ser-tRNA-ligase_type_1"/>
</dbReference>
<evidence type="ECO:0000256" key="14">
    <source>
        <dbReference type="NCBIfam" id="TIGR00414"/>
    </source>
</evidence>
<evidence type="ECO:0000256" key="15">
    <source>
        <dbReference type="SAM" id="Coils"/>
    </source>
</evidence>
<dbReference type="Gene3D" id="1.10.287.40">
    <property type="entry name" value="Serine-tRNA synthetase, tRNA binding domain"/>
    <property type="match status" value="1"/>
</dbReference>
<keyword evidence="6 17" id="KW-0436">Ligase</keyword>
<evidence type="ECO:0000259" key="16">
    <source>
        <dbReference type="PROSITE" id="PS50862"/>
    </source>
</evidence>
<dbReference type="PRINTS" id="PR00981">
    <property type="entry name" value="TRNASYNTHSER"/>
</dbReference>
<dbReference type="PANTHER" id="PTHR43697:SF1">
    <property type="entry name" value="SERINE--TRNA LIGASE"/>
    <property type="match status" value="1"/>
</dbReference>
<name>A0ABQ2L257_9BACL</name>
<comment type="similarity">
    <text evidence="3">Belongs to the class-II aminoacyl-tRNA synthetase family. Type-1 seryl-tRNA synthetase subfamily.</text>
</comment>
<dbReference type="InterPro" id="IPR006195">
    <property type="entry name" value="aa-tRNA-synth_II"/>
</dbReference>
<comment type="subcellular location">
    <subcellularLocation>
        <location evidence="1">Cytoplasm</location>
    </subcellularLocation>
</comment>
<evidence type="ECO:0000256" key="10">
    <source>
        <dbReference type="ARBA" id="ARBA00023146"/>
    </source>
</evidence>
<evidence type="ECO:0000256" key="13">
    <source>
        <dbReference type="ARBA" id="ARBA00048823"/>
    </source>
</evidence>
<evidence type="ECO:0000256" key="3">
    <source>
        <dbReference type="ARBA" id="ARBA00010728"/>
    </source>
</evidence>
<evidence type="ECO:0000256" key="2">
    <source>
        <dbReference type="ARBA" id="ARBA00005045"/>
    </source>
</evidence>
<dbReference type="InterPro" id="IPR015866">
    <property type="entry name" value="Ser-tRNA-synth_1_N"/>
</dbReference>
<dbReference type="SUPFAM" id="SSF55681">
    <property type="entry name" value="Class II aaRS and biotin synthetases"/>
    <property type="match status" value="1"/>
</dbReference>
<feature type="coiled-coil region" evidence="15">
    <location>
        <begin position="30"/>
        <end position="92"/>
    </location>
</feature>
<gene>
    <name evidence="17" type="primary">serS</name>
    <name evidence="17" type="ORF">GCM10010969_20310</name>
</gene>
<dbReference type="InterPro" id="IPR010978">
    <property type="entry name" value="tRNA-bd_arm"/>
</dbReference>
<comment type="caution">
    <text evidence="17">The sequence shown here is derived from an EMBL/GenBank/DDBJ whole genome shotgun (WGS) entry which is preliminary data.</text>
</comment>
<evidence type="ECO:0000256" key="9">
    <source>
        <dbReference type="ARBA" id="ARBA00022917"/>
    </source>
</evidence>
<proteinExistence type="inferred from homology"/>
<comment type="catalytic activity">
    <reaction evidence="12">
        <text>tRNA(Sec) + L-serine + ATP = L-seryl-tRNA(Sec) + AMP + diphosphate + H(+)</text>
        <dbReference type="Rhea" id="RHEA:42580"/>
        <dbReference type="Rhea" id="RHEA-COMP:9742"/>
        <dbReference type="Rhea" id="RHEA-COMP:10128"/>
        <dbReference type="ChEBI" id="CHEBI:15378"/>
        <dbReference type="ChEBI" id="CHEBI:30616"/>
        <dbReference type="ChEBI" id="CHEBI:33019"/>
        <dbReference type="ChEBI" id="CHEBI:33384"/>
        <dbReference type="ChEBI" id="CHEBI:78442"/>
        <dbReference type="ChEBI" id="CHEBI:78533"/>
        <dbReference type="ChEBI" id="CHEBI:456215"/>
        <dbReference type="EC" id="6.1.1.11"/>
    </reaction>
</comment>
<dbReference type="InterPro" id="IPR042103">
    <property type="entry name" value="SerRS_1_N_sf"/>
</dbReference>
<evidence type="ECO:0000256" key="12">
    <source>
        <dbReference type="ARBA" id="ARBA00047929"/>
    </source>
</evidence>
<evidence type="ECO:0000256" key="7">
    <source>
        <dbReference type="ARBA" id="ARBA00022741"/>
    </source>
</evidence>
<dbReference type="GO" id="GO:0016874">
    <property type="term" value="F:ligase activity"/>
    <property type="evidence" value="ECO:0007669"/>
    <property type="project" value="UniProtKB-KW"/>
</dbReference>
<sequence>MMDIRNIRERAAEFQAAADGKKITISIVELLETDERRRELAGQAEDLRARRNRRSAAIGAKLASGEQQEAALEKEQIRADKAELAAIEAELDTVLQHYRDLMDLVPNLVSADTPPGASDDDNVTVHVSGQPPEFDFEPRDHIELGELHQLFDIERGVKVAGARNYFLKGDGLKLQRAVQQLALDLLEERGFTGMDVPLIVRTKAMRDTGFFPTGQDQAYRIEGEDAWLVGTSEVPLIAYFADETLDMKEPIRVAGVSTCFRSEVGSAGRDVRGLYRVHQFAKVEQVIICRGDAEESERLLQEMTRNAEDLLDLLELPYRKVAVCIGDMSQKNFKQYDIETWMPSRNAYGETHSSSNVGDFQARRAGLRYRGEDGAMHYCHTLNNTAAAVPRLLIPLLENHQREDGSIYLPPALRPYMGGREFLTAP</sequence>
<evidence type="ECO:0000256" key="6">
    <source>
        <dbReference type="ARBA" id="ARBA00022598"/>
    </source>
</evidence>
<organism evidence="17 18">
    <name type="scientific">Saccharibacillus kuerlensis</name>
    <dbReference type="NCBI Taxonomy" id="459527"/>
    <lineage>
        <taxon>Bacteria</taxon>
        <taxon>Bacillati</taxon>
        <taxon>Bacillota</taxon>
        <taxon>Bacilli</taxon>
        <taxon>Bacillales</taxon>
        <taxon>Paenibacillaceae</taxon>
        <taxon>Saccharibacillus</taxon>
    </lineage>
</organism>
<dbReference type="RefSeq" id="WP_018977800.1">
    <property type="nucleotide sequence ID" value="NZ_BMLN01000005.1"/>
</dbReference>
<dbReference type="PANTHER" id="PTHR43697">
    <property type="entry name" value="SERYL-TRNA SYNTHETASE"/>
    <property type="match status" value="1"/>
</dbReference>
<comment type="pathway">
    <text evidence="2">Aminoacyl-tRNA biosynthesis; selenocysteinyl-tRNA(Sec) biosynthesis; L-seryl-tRNA(Sec) from L-serine and tRNA(Sec): step 1/1.</text>
</comment>
<evidence type="ECO:0000256" key="11">
    <source>
        <dbReference type="ARBA" id="ARBA00039158"/>
    </source>
</evidence>
<feature type="domain" description="Aminoacyl-transfer RNA synthetases class-II family profile" evidence="16">
    <location>
        <begin position="140"/>
        <end position="410"/>
    </location>
</feature>
<evidence type="ECO:0000313" key="18">
    <source>
        <dbReference type="Proteomes" id="UP000606653"/>
    </source>
</evidence>
<evidence type="ECO:0000313" key="17">
    <source>
        <dbReference type="EMBL" id="GGN99819.1"/>
    </source>
</evidence>
<evidence type="ECO:0000256" key="1">
    <source>
        <dbReference type="ARBA" id="ARBA00004496"/>
    </source>
</evidence>
<dbReference type="Pfam" id="PF02403">
    <property type="entry name" value="Seryl_tRNA_N"/>
    <property type="match status" value="1"/>
</dbReference>
<dbReference type="InterPro" id="IPR045864">
    <property type="entry name" value="aa-tRNA-synth_II/BPL/LPL"/>
</dbReference>
<comment type="catalytic activity">
    <reaction evidence="13">
        <text>tRNA(Ser) + L-serine + ATP = L-seryl-tRNA(Ser) + AMP + diphosphate + H(+)</text>
        <dbReference type="Rhea" id="RHEA:12292"/>
        <dbReference type="Rhea" id="RHEA-COMP:9669"/>
        <dbReference type="Rhea" id="RHEA-COMP:9703"/>
        <dbReference type="ChEBI" id="CHEBI:15378"/>
        <dbReference type="ChEBI" id="CHEBI:30616"/>
        <dbReference type="ChEBI" id="CHEBI:33019"/>
        <dbReference type="ChEBI" id="CHEBI:33384"/>
        <dbReference type="ChEBI" id="CHEBI:78442"/>
        <dbReference type="ChEBI" id="CHEBI:78533"/>
        <dbReference type="ChEBI" id="CHEBI:456215"/>
        <dbReference type="EC" id="6.1.1.11"/>
    </reaction>
</comment>
<keyword evidence="18" id="KW-1185">Reference proteome</keyword>
<keyword evidence="10" id="KW-0030">Aminoacyl-tRNA synthetase</keyword>
<keyword evidence="7" id="KW-0547">Nucleotide-binding</keyword>
<dbReference type="InterPro" id="IPR033729">
    <property type="entry name" value="SerRS_core"/>
</dbReference>
<keyword evidence="15" id="KW-0175">Coiled coil</keyword>
<dbReference type="CDD" id="cd00770">
    <property type="entry name" value="SerRS_core"/>
    <property type="match status" value="1"/>
</dbReference>
<evidence type="ECO:0000256" key="4">
    <source>
        <dbReference type="ARBA" id="ARBA00012840"/>
    </source>
</evidence>
<evidence type="ECO:0000256" key="5">
    <source>
        <dbReference type="ARBA" id="ARBA00022490"/>
    </source>
</evidence>
<dbReference type="NCBIfam" id="TIGR00414">
    <property type="entry name" value="serS"/>
    <property type="match status" value="1"/>
</dbReference>
<dbReference type="EMBL" id="BMLN01000005">
    <property type="protein sequence ID" value="GGN99819.1"/>
    <property type="molecule type" value="Genomic_DNA"/>
</dbReference>
<reference evidence="18" key="1">
    <citation type="journal article" date="2019" name="Int. J. Syst. Evol. Microbiol.">
        <title>The Global Catalogue of Microorganisms (GCM) 10K type strain sequencing project: providing services to taxonomists for standard genome sequencing and annotation.</title>
        <authorList>
            <consortium name="The Broad Institute Genomics Platform"/>
            <consortium name="The Broad Institute Genome Sequencing Center for Infectious Disease"/>
            <person name="Wu L."/>
            <person name="Ma J."/>
        </authorList>
    </citation>
    <scope>NUCLEOTIDE SEQUENCE [LARGE SCALE GENOMIC DNA]</scope>
    <source>
        <strain evidence="18">CGMCC 1.6964</strain>
    </source>
</reference>
<dbReference type="Gene3D" id="3.30.930.10">
    <property type="entry name" value="Bira Bifunctional Protein, Domain 2"/>
    <property type="match status" value="1"/>
</dbReference>
<dbReference type="InterPro" id="IPR002314">
    <property type="entry name" value="aa-tRNA-synt_IIb"/>
</dbReference>
<dbReference type="Pfam" id="PF00587">
    <property type="entry name" value="tRNA-synt_2b"/>
    <property type="match status" value="1"/>
</dbReference>
<dbReference type="SUPFAM" id="SSF46589">
    <property type="entry name" value="tRNA-binding arm"/>
    <property type="match status" value="1"/>
</dbReference>
<evidence type="ECO:0000256" key="8">
    <source>
        <dbReference type="ARBA" id="ARBA00022840"/>
    </source>
</evidence>
<keyword evidence="8" id="KW-0067">ATP-binding</keyword>
<protein>
    <recommendedName>
        <fullName evidence="11 14">Serine--tRNA ligase</fullName>
        <ecNumber evidence="4 14">6.1.1.11</ecNumber>
    </recommendedName>
</protein>
<dbReference type="PIRSF" id="PIRSF001529">
    <property type="entry name" value="Ser-tRNA-synth_IIa"/>
    <property type="match status" value="1"/>
</dbReference>
<dbReference type="EC" id="6.1.1.11" evidence="4 14"/>
<dbReference type="PROSITE" id="PS50862">
    <property type="entry name" value="AA_TRNA_LIGASE_II"/>
    <property type="match status" value="1"/>
</dbReference>
<keyword evidence="9" id="KW-0648">Protein biosynthesis</keyword>
<dbReference type="Proteomes" id="UP000606653">
    <property type="component" value="Unassembled WGS sequence"/>
</dbReference>